<proteinExistence type="predicted"/>
<evidence type="ECO:0000259" key="1">
    <source>
        <dbReference type="PROSITE" id="PS51688"/>
    </source>
</evidence>
<keyword evidence="3" id="KW-1185">Reference proteome</keyword>
<organism evidence="2 3">
    <name type="scientific">Lagenidium giganteum</name>
    <dbReference type="NCBI Taxonomy" id="4803"/>
    <lineage>
        <taxon>Eukaryota</taxon>
        <taxon>Sar</taxon>
        <taxon>Stramenopiles</taxon>
        <taxon>Oomycota</taxon>
        <taxon>Peronosporomycetes</taxon>
        <taxon>Pythiales</taxon>
        <taxon>Pythiaceae</taxon>
    </lineage>
</organism>
<name>A0AAV2YZ57_9STRA</name>
<dbReference type="Proteomes" id="UP001146120">
    <property type="component" value="Unassembled WGS sequence"/>
</dbReference>
<dbReference type="InterPro" id="IPR030392">
    <property type="entry name" value="S74_ICA"/>
</dbReference>
<dbReference type="PROSITE" id="PS51688">
    <property type="entry name" value="ICA"/>
    <property type="match status" value="1"/>
</dbReference>
<dbReference type="Pfam" id="PF13884">
    <property type="entry name" value="Peptidase_S74"/>
    <property type="match status" value="1"/>
</dbReference>
<reference evidence="2" key="1">
    <citation type="submission" date="2022-11" db="EMBL/GenBank/DDBJ databases">
        <authorList>
            <person name="Morgan W.R."/>
            <person name="Tartar A."/>
        </authorList>
    </citation>
    <scope>NUCLEOTIDE SEQUENCE</scope>
    <source>
        <strain evidence="2">ARSEF 373</strain>
    </source>
</reference>
<dbReference type="AlphaFoldDB" id="A0AAV2YZ57"/>
<evidence type="ECO:0000313" key="3">
    <source>
        <dbReference type="Proteomes" id="UP001146120"/>
    </source>
</evidence>
<comment type="caution">
    <text evidence="2">The sequence shown here is derived from an EMBL/GenBank/DDBJ whole genome shotgun (WGS) entry which is preliminary data.</text>
</comment>
<reference evidence="2" key="2">
    <citation type="journal article" date="2023" name="Microbiol Resour">
        <title>Decontamination and Annotation of the Draft Genome Sequence of the Oomycete Lagenidium giganteum ARSEF 373.</title>
        <authorList>
            <person name="Morgan W.R."/>
            <person name="Tartar A."/>
        </authorList>
    </citation>
    <scope>NUCLEOTIDE SEQUENCE</scope>
    <source>
        <strain evidence="2">ARSEF 373</strain>
    </source>
</reference>
<sequence length="511" mass="53914">TVFDFPLPEGLATHILNGNSKLIEVLHLIYILPKIMSLPPSISSPIFNSAYFQGGNDYLTITSGDQRYLRIGGVGTFSSLAVAGNLDCGSLSIGGSAVDLSLLSGLTAGTVAASKLVLVDANKDITGFRNLTATTLNSTNLYLGGTQMVSTATELNYLSGVTPGITAGSTAVVTGPFNNISNLFNVSSTSFSGNLIAPSSITVTSGNITVSDGNTPLSLRNVSSARGMDITIQSTGTYNTDIKLVNDQATALMSLYANATLTSIGSSGFTDGNYQRAMTLKSDNATGPIALDFQIDSRDGTTDTTFAAFIGTLSLNALKLGVNDSTKMTISASTGTVGYVGIGTSSPTTPLTVSGSTSRTFDVGGLGYSNLAKSGVVTSIGPVTTTICGTFSDSLLITTGSYYTTSDRRIKKNIEPIKDTTEFKCRSVLFEYRNDTGQKYLGYIAQNVAKYSIECINFIENENMKVEEDGDIENVQLSVDYTKVVCLLHKAMQSILDRLDELEKKIEVKSS</sequence>
<accession>A0AAV2YZ57</accession>
<evidence type="ECO:0000313" key="2">
    <source>
        <dbReference type="EMBL" id="DAZ97799.1"/>
    </source>
</evidence>
<protein>
    <recommendedName>
        <fullName evidence="1">Peptidase S74 domain-containing protein</fullName>
    </recommendedName>
</protein>
<feature type="non-terminal residue" evidence="2">
    <location>
        <position position="1"/>
    </location>
</feature>
<dbReference type="EMBL" id="DAKRPA010000125">
    <property type="protein sequence ID" value="DAZ97799.1"/>
    <property type="molecule type" value="Genomic_DNA"/>
</dbReference>
<gene>
    <name evidence="2" type="ORF">N0F65_009545</name>
</gene>
<feature type="domain" description="Peptidase S74" evidence="1">
    <location>
        <begin position="406"/>
        <end position="506"/>
    </location>
</feature>